<dbReference type="RefSeq" id="WP_109094288.1">
    <property type="nucleotide sequence ID" value="NZ_CAMELQ010000003.1"/>
</dbReference>
<comment type="similarity">
    <text evidence="4">Belongs to the helicase family. DinG subfamily.</text>
</comment>
<dbReference type="Pfam" id="PF13307">
    <property type="entry name" value="Helicase_C_2"/>
    <property type="match status" value="1"/>
</dbReference>
<dbReference type="Gene3D" id="3.40.50.300">
    <property type="entry name" value="P-loop containing nucleotide triphosphate hydrolases"/>
    <property type="match status" value="2"/>
</dbReference>
<dbReference type="SUPFAM" id="SSF52540">
    <property type="entry name" value="P-loop containing nucleoside triphosphate hydrolases"/>
    <property type="match status" value="1"/>
</dbReference>
<dbReference type="AlphaFoldDB" id="A0A2V1K807"/>
<dbReference type="PANTHER" id="PTHR11472">
    <property type="entry name" value="DNA REPAIR DEAD HELICASE RAD3/XP-D SUBFAMILY MEMBER"/>
    <property type="match status" value="1"/>
</dbReference>
<dbReference type="OrthoDB" id="9805194at2"/>
<keyword evidence="2" id="KW-0378">Hydrolase</keyword>
<dbReference type="GO" id="GO:0016818">
    <property type="term" value="F:hydrolase activity, acting on acid anhydrides, in phosphorus-containing anhydrides"/>
    <property type="evidence" value="ECO:0007669"/>
    <property type="project" value="InterPro"/>
</dbReference>
<evidence type="ECO:0000256" key="1">
    <source>
        <dbReference type="ARBA" id="ARBA00022741"/>
    </source>
</evidence>
<dbReference type="GO" id="GO:0003678">
    <property type="term" value="F:DNA helicase activity"/>
    <property type="evidence" value="ECO:0007669"/>
    <property type="project" value="TreeGrafter"/>
</dbReference>
<dbReference type="InterPro" id="IPR014013">
    <property type="entry name" value="Helic_SF1/SF2_ATP-bd_DinG/Rad3"/>
</dbReference>
<proteinExistence type="inferred from homology"/>
<accession>A0A2V1K807</accession>
<evidence type="ECO:0000313" key="6">
    <source>
        <dbReference type="EMBL" id="PWF25799.1"/>
    </source>
</evidence>
<dbReference type="PROSITE" id="PS51193">
    <property type="entry name" value="HELICASE_ATP_BIND_2"/>
    <property type="match status" value="1"/>
</dbReference>
<evidence type="ECO:0000259" key="5">
    <source>
        <dbReference type="PROSITE" id="PS51193"/>
    </source>
</evidence>
<name>A0A2V1K807_9ACTO</name>
<dbReference type="GO" id="GO:0003676">
    <property type="term" value="F:nucleic acid binding"/>
    <property type="evidence" value="ECO:0007669"/>
    <property type="project" value="InterPro"/>
</dbReference>
<keyword evidence="7" id="KW-1185">Reference proteome</keyword>
<dbReference type="Pfam" id="PF00270">
    <property type="entry name" value="DEAD"/>
    <property type="match status" value="1"/>
</dbReference>
<comment type="caution">
    <text evidence="6">The sequence shown here is derived from an EMBL/GenBank/DDBJ whole genome shotgun (WGS) entry which is preliminary data.</text>
</comment>
<evidence type="ECO:0000313" key="7">
    <source>
        <dbReference type="Proteomes" id="UP000245283"/>
    </source>
</evidence>
<dbReference type="InterPro" id="IPR027417">
    <property type="entry name" value="P-loop_NTPase"/>
</dbReference>
<keyword evidence="1" id="KW-0547">Nucleotide-binding</keyword>
<sequence length="649" mass="69096">MSKPVEEILDSVVEDLGGSRREGQVQMIELVSEALDSDGHLLVQAGTGTGKSIGYLAPAMEWSMASGERVIVSTATLALQRQIVLHDAPRVARAVTSVLGKTPRVGLLKGWNNYVCLRKATGGYPEEDALISRAAGEYGATATGEEVTRLREWAMSTDTGDRDDLVPGVSERAWRQVSVTKPECIGTKCPLRDSCFPLLARGAAEESDIVVTNHSMLGIQSAGTPVLPEASAFIVDEAHDLVDRVTSQLTSSISAPEVAGLARLLRREKILATDLEAAGDAIGTALADLDEGRLTRLPEELSDALLALLGELQQANADVADLPGKNETDAAAKSLARGRVQELADVVERLLSDERASGKLVTWVQHGFDDRPSLHVAPLDVSSSLADELFEGKPAILTSATLALGGSFEHAATEVGFAYPSQGPWDGVDVGSPFDHAKQGILYVADSLPTPGRDGYGDEQLDEIVDLIEASGGGALGLFTSRRGAERAAEYVRDRVKTPILVQGEDQLPTLVREFADDDEASLFGTLSLWQGVDVPGRTLRLVIIDRIPFPRPDDPLGQARTQSVGAAGGNGFMQVAASHAALLLAQGAGRLVRRHDDRGVVAVLDPRLRTARYAGYLLASLPPMWRTTDGAVVRKALARLRDADEPAS</sequence>
<evidence type="ECO:0000256" key="2">
    <source>
        <dbReference type="ARBA" id="ARBA00022801"/>
    </source>
</evidence>
<dbReference type="GO" id="GO:0005524">
    <property type="term" value="F:ATP binding"/>
    <property type="evidence" value="ECO:0007669"/>
    <property type="project" value="UniProtKB-KW"/>
</dbReference>
<evidence type="ECO:0000256" key="3">
    <source>
        <dbReference type="ARBA" id="ARBA00022840"/>
    </source>
</evidence>
<evidence type="ECO:0000256" key="4">
    <source>
        <dbReference type="ARBA" id="ARBA00038058"/>
    </source>
</evidence>
<dbReference type="Proteomes" id="UP000245283">
    <property type="component" value="Unassembled WGS sequence"/>
</dbReference>
<dbReference type="InterPro" id="IPR006555">
    <property type="entry name" value="ATP-dep_Helicase_C"/>
</dbReference>
<dbReference type="SMART" id="SM00491">
    <property type="entry name" value="HELICc2"/>
    <property type="match status" value="1"/>
</dbReference>
<dbReference type="InterPro" id="IPR011545">
    <property type="entry name" value="DEAD/DEAH_box_helicase_dom"/>
</dbReference>
<dbReference type="InterPro" id="IPR045028">
    <property type="entry name" value="DinG/Rad3-like"/>
</dbReference>
<dbReference type="EMBL" id="QETB01000005">
    <property type="protein sequence ID" value="PWF25799.1"/>
    <property type="molecule type" value="Genomic_DNA"/>
</dbReference>
<gene>
    <name evidence="6" type="ORF">DD236_10200</name>
</gene>
<dbReference type="GO" id="GO:0006139">
    <property type="term" value="P:nucleobase-containing compound metabolic process"/>
    <property type="evidence" value="ECO:0007669"/>
    <property type="project" value="InterPro"/>
</dbReference>
<feature type="domain" description="Helicase ATP-binding" evidence="5">
    <location>
        <begin position="10"/>
        <end position="282"/>
    </location>
</feature>
<keyword evidence="3" id="KW-0067">ATP-binding</keyword>
<organism evidence="6 7">
    <name type="scientific">Ancrocorticia populi</name>
    <dbReference type="NCBI Taxonomy" id="2175228"/>
    <lineage>
        <taxon>Bacteria</taxon>
        <taxon>Bacillati</taxon>
        <taxon>Actinomycetota</taxon>
        <taxon>Actinomycetes</taxon>
        <taxon>Actinomycetales</taxon>
        <taxon>Actinomycetaceae</taxon>
        <taxon>Ancrocorticia</taxon>
    </lineage>
</organism>
<keyword evidence="6" id="KW-0347">Helicase</keyword>
<dbReference type="PANTHER" id="PTHR11472:SF34">
    <property type="entry name" value="REGULATOR OF TELOMERE ELONGATION HELICASE 1"/>
    <property type="match status" value="1"/>
</dbReference>
<reference evidence="7" key="1">
    <citation type="submission" date="2018-05" db="EMBL/GenBank/DDBJ databases">
        <authorList>
            <person name="Li Y."/>
        </authorList>
    </citation>
    <scope>NUCLEOTIDE SEQUENCE [LARGE SCALE GENOMIC DNA]</scope>
    <source>
        <strain evidence="7">sk1b4</strain>
    </source>
</reference>
<protein>
    <submittedName>
        <fullName evidence="6">ATP-dependent helicase</fullName>
    </submittedName>
</protein>